<keyword evidence="3" id="KW-0788">Thiol protease</keyword>
<dbReference type="InterPro" id="IPR022684">
    <property type="entry name" value="Calpain_cysteine_protease"/>
</dbReference>
<evidence type="ECO:0000313" key="5">
    <source>
        <dbReference type="EMBL" id="PIC41023.1"/>
    </source>
</evidence>
<dbReference type="PANTHER" id="PTHR10183:SF382">
    <property type="entry name" value="CALPAIN-15"/>
    <property type="match status" value="1"/>
</dbReference>
<dbReference type="FunFam" id="3.90.70.10:FF:000219">
    <property type="entry name" value="CaLPain Related"/>
    <property type="match status" value="1"/>
</dbReference>
<dbReference type="InterPro" id="IPR038765">
    <property type="entry name" value="Papain-like_cys_pep_sf"/>
</dbReference>
<sequence>MSFFIDIFPAKEEVFQKSDEECLEIVKDLRTNKEIYMDPEFPPTPKSLGTWKNDKNEVIPLAKGPWLPPHLLKDVPYRMSHPMLESHIDKWCLWENPWPFYVCQGRAGDCWLLAPLMTICRRGELMEQILPRNEYTMETGLVQVRMLINGQWEVILMDYHIPHINGIEQCAGMPRKQAWVALIEKAFAKTSGCYWNLNGGSTIHAFKSLTGAFIKVVRLHDDRDEDQLWEDMNKYYSTGFLMTASTPELEEGSEEWDIYKKHTLDPCHGYSILNFKEYRGHRLIQIGNCNNNRWSGKFSNMPNYGYDAVSSFNFADQLLESNKISWMEFKDFCRFFKSIHVCCYREGWSEKRLRQRVERKDGQDVQIIRLDVAEKCEMAIEVSAVRGNSHVVR</sequence>
<gene>
    <name evidence="5" type="primary">Cnig_chr_III.g8583</name>
    <name evidence="5" type="ORF">B9Z55_008583</name>
</gene>
<dbReference type="SUPFAM" id="SSF54001">
    <property type="entry name" value="Cysteine proteinases"/>
    <property type="match status" value="1"/>
</dbReference>
<dbReference type="SMART" id="SM00230">
    <property type="entry name" value="CysPc"/>
    <property type="match status" value="1"/>
</dbReference>
<dbReference type="PANTHER" id="PTHR10183">
    <property type="entry name" value="CALPAIN"/>
    <property type="match status" value="1"/>
</dbReference>
<evidence type="ECO:0000256" key="3">
    <source>
        <dbReference type="PROSITE-ProRule" id="PRU00239"/>
    </source>
</evidence>
<organism evidence="5 6">
    <name type="scientific">Caenorhabditis nigoni</name>
    <dbReference type="NCBI Taxonomy" id="1611254"/>
    <lineage>
        <taxon>Eukaryota</taxon>
        <taxon>Metazoa</taxon>
        <taxon>Ecdysozoa</taxon>
        <taxon>Nematoda</taxon>
        <taxon>Chromadorea</taxon>
        <taxon>Rhabditida</taxon>
        <taxon>Rhabditina</taxon>
        <taxon>Rhabditomorpha</taxon>
        <taxon>Rhabditoidea</taxon>
        <taxon>Rhabditidae</taxon>
        <taxon>Peloderinae</taxon>
        <taxon>Caenorhabditis</taxon>
    </lineage>
</organism>
<evidence type="ECO:0000259" key="4">
    <source>
        <dbReference type="PROSITE" id="PS50203"/>
    </source>
</evidence>
<comment type="similarity">
    <text evidence="1">Belongs to the peptidase C2 family.</text>
</comment>
<accession>A0A2G5UNJ9</accession>
<dbReference type="GO" id="GO:0006508">
    <property type="term" value="P:proteolysis"/>
    <property type="evidence" value="ECO:0007669"/>
    <property type="project" value="UniProtKB-KW"/>
</dbReference>
<dbReference type="EMBL" id="PDUG01000003">
    <property type="protein sequence ID" value="PIC41023.1"/>
    <property type="molecule type" value="Genomic_DNA"/>
</dbReference>
<keyword evidence="6" id="KW-1185">Reference proteome</keyword>
<evidence type="ECO:0000256" key="2">
    <source>
        <dbReference type="PIRSR" id="PIRSR622684-1"/>
    </source>
</evidence>
<feature type="domain" description="Calpain catalytic" evidence="4">
    <location>
        <begin position="35"/>
        <end position="345"/>
    </location>
</feature>
<dbReference type="Pfam" id="PF00648">
    <property type="entry name" value="Peptidase_C2"/>
    <property type="match status" value="1"/>
</dbReference>
<dbReference type="AlphaFoldDB" id="A0A2G5UNJ9"/>
<dbReference type="PROSITE" id="PS50203">
    <property type="entry name" value="CALPAIN_CAT"/>
    <property type="match status" value="1"/>
</dbReference>
<comment type="caution">
    <text evidence="5">The sequence shown here is derived from an EMBL/GenBank/DDBJ whole genome shotgun (WGS) entry which is preliminary data.</text>
</comment>
<dbReference type="Gene3D" id="3.90.70.10">
    <property type="entry name" value="Cysteine proteinases"/>
    <property type="match status" value="1"/>
</dbReference>
<feature type="active site" evidence="2 3">
    <location>
        <position position="268"/>
    </location>
</feature>
<proteinExistence type="inferred from homology"/>
<protein>
    <recommendedName>
        <fullName evidence="4">Calpain catalytic domain-containing protein</fullName>
    </recommendedName>
</protein>
<dbReference type="GO" id="GO:0005737">
    <property type="term" value="C:cytoplasm"/>
    <property type="evidence" value="ECO:0007669"/>
    <property type="project" value="TreeGrafter"/>
</dbReference>
<name>A0A2G5UNJ9_9PELO</name>
<reference evidence="6" key="1">
    <citation type="submission" date="2017-10" db="EMBL/GenBank/DDBJ databases">
        <title>Rapid genome shrinkage in a self-fertile nematode reveals novel sperm competition proteins.</title>
        <authorList>
            <person name="Yin D."/>
            <person name="Schwarz E.M."/>
            <person name="Thomas C.G."/>
            <person name="Felde R.L."/>
            <person name="Korf I.F."/>
            <person name="Cutter A.D."/>
            <person name="Schartner C.M."/>
            <person name="Ralston E.J."/>
            <person name="Meyer B.J."/>
            <person name="Haag E.S."/>
        </authorList>
    </citation>
    <scope>NUCLEOTIDE SEQUENCE [LARGE SCALE GENOMIC DNA]</scope>
    <source>
        <strain evidence="6">JU1422</strain>
    </source>
</reference>
<evidence type="ECO:0000256" key="1">
    <source>
        <dbReference type="ARBA" id="ARBA00007623"/>
    </source>
</evidence>
<dbReference type="InterPro" id="IPR001300">
    <property type="entry name" value="Peptidase_C2_calpain_cat"/>
</dbReference>
<feature type="active site" evidence="2 3">
    <location>
        <position position="288"/>
    </location>
</feature>
<feature type="active site" evidence="2 3">
    <location>
        <position position="110"/>
    </location>
</feature>
<dbReference type="GO" id="GO:0004198">
    <property type="term" value="F:calcium-dependent cysteine-type endopeptidase activity"/>
    <property type="evidence" value="ECO:0007669"/>
    <property type="project" value="InterPro"/>
</dbReference>
<dbReference type="PRINTS" id="PR00704">
    <property type="entry name" value="CALPAIN"/>
</dbReference>
<dbReference type="OrthoDB" id="5781632at2759"/>
<keyword evidence="3" id="KW-0378">Hydrolase</keyword>
<evidence type="ECO:0000313" key="6">
    <source>
        <dbReference type="Proteomes" id="UP000230233"/>
    </source>
</evidence>
<keyword evidence="3" id="KW-0645">Protease</keyword>
<dbReference type="Proteomes" id="UP000230233">
    <property type="component" value="Chromosome III"/>
</dbReference>